<dbReference type="AlphaFoldDB" id="A0A1G1VJU5"/>
<proteinExistence type="predicted"/>
<feature type="domain" description="Glycosyltransferase subfamily 4-like N-terminal" evidence="2">
    <location>
        <begin position="25"/>
        <end position="178"/>
    </location>
</feature>
<dbReference type="Pfam" id="PF00534">
    <property type="entry name" value="Glycos_transf_1"/>
    <property type="match status" value="1"/>
</dbReference>
<comment type="caution">
    <text evidence="3">The sequence shown here is derived from an EMBL/GenBank/DDBJ whole genome shotgun (WGS) entry which is preliminary data.</text>
</comment>
<dbReference type="InterPro" id="IPR050194">
    <property type="entry name" value="Glycosyltransferase_grp1"/>
</dbReference>
<dbReference type="PANTHER" id="PTHR45947:SF3">
    <property type="entry name" value="SULFOQUINOVOSYL TRANSFERASE SQD2"/>
    <property type="match status" value="1"/>
</dbReference>
<organism evidence="3 4">
    <name type="scientific">Candidatus Chisholmbacteria bacterium RIFCSPHIGHO2_01_FULL_48_12</name>
    <dbReference type="NCBI Taxonomy" id="1797589"/>
    <lineage>
        <taxon>Bacteria</taxon>
        <taxon>Candidatus Chisholmiibacteriota</taxon>
    </lineage>
</organism>
<dbReference type="GO" id="GO:0016757">
    <property type="term" value="F:glycosyltransferase activity"/>
    <property type="evidence" value="ECO:0007669"/>
    <property type="project" value="InterPro"/>
</dbReference>
<dbReference type="InterPro" id="IPR028098">
    <property type="entry name" value="Glyco_trans_4-like_N"/>
</dbReference>
<evidence type="ECO:0008006" key="5">
    <source>
        <dbReference type="Google" id="ProtNLM"/>
    </source>
</evidence>
<evidence type="ECO:0000259" key="1">
    <source>
        <dbReference type="Pfam" id="PF00534"/>
    </source>
</evidence>
<evidence type="ECO:0000259" key="2">
    <source>
        <dbReference type="Pfam" id="PF13439"/>
    </source>
</evidence>
<name>A0A1G1VJU5_9BACT</name>
<dbReference type="Proteomes" id="UP000177324">
    <property type="component" value="Unassembled WGS sequence"/>
</dbReference>
<accession>A0A1G1VJU5</accession>
<reference evidence="3 4" key="1">
    <citation type="journal article" date="2016" name="Nat. Commun.">
        <title>Thousands of microbial genomes shed light on interconnected biogeochemical processes in an aquifer system.</title>
        <authorList>
            <person name="Anantharaman K."/>
            <person name="Brown C.T."/>
            <person name="Hug L.A."/>
            <person name="Sharon I."/>
            <person name="Castelle C.J."/>
            <person name="Probst A.J."/>
            <person name="Thomas B.C."/>
            <person name="Singh A."/>
            <person name="Wilkins M.J."/>
            <person name="Karaoz U."/>
            <person name="Brodie E.L."/>
            <person name="Williams K.H."/>
            <person name="Hubbard S.S."/>
            <person name="Banfield J.F."/>
        </authorList>
    </citation>
    <scope>NUCLEOTIDE SEQUENCE [LARGE SCALE GENOMIC DNA]</scope>
</reference>
<dbReference type="CDD" id="cd03801">
    <property type="entry name" value="GT4_PimA-like"/>
    <property type="match status" value="1"/>
</dbReference>
<dbReference type="InterPro" id="IPR001296">
    <property type="entry name" value="Glyco_trans_1"/>
</dbReference>
<dbReference type="SUPFAM" id="SSF53756">
    <property type="entry name" value="UDP-Glycosyltransferase/glycogen phosphorylase"/>
    <property type="match status" value="1"/>
</dbReference>
<dbReference type="Pfam" id="PF13439">
    <property type="entry name" value="Glyco_transf_4"/>
    <property type="match status" value="1"/>
</dbReference>
<evidence type="ECO:0000313" key="3">
    <source>
        <dbReference type="EMBL" id="OGY15688.1"/>
    </source>
</evidence>
<feature type="domain" description="Glycosyl transferase family 1" evidence="1">
    <location>
        <begin position="192"/>
        <end position="354"/>
    </location>
</feature>
<dbReference type="Gene3D" id="3.40.50.2000">
    <property type="entry name" value="Glycogen Phosphorylase B"/>
    <property type="match status" value="2"/>
</dbReference>
<sequence>MIISKKQTCFIYSPQLGISPTSALGGEVYDRETLTRLAQAGHTIKVLLPKNRPYDRIKNLRISLAPLTHIPARIYNLFWLPQAIKLAWGRKFDLLRIHVPEFFGPGVWVFKQLFPHIPVVGHYHLDENGLMFNLVNRLFLNSHDLIIADSHYLANQIKTKFHIASQKIAVIHCGADVDLLKPGPKNSSLIKKWKLTNRVVILYLGLFIKRKNPSFLIKVFARLKQLHPRIKLIMIGKGPEENNLKILTQKLKLTPDIIFPGPQYGLNKLAYYRTADIFAFPSHNEGFVLSILEAMSAGLPLVVPRTVSFPEAVTHGVNGYLCRPRSLKDWIRHLSGLIRHKKLRQTMSRQARRRAIKDFSWKVCAQKLAKSYQSLLASRS</sequence>
<evidence type="ECO:0000313" key="4">
    <source>
        <dbReference type="Proteomes" id="UP000177324"/>
    </source>
</evidence>
<gene>
    <name evidence="3" type="ORF">A2784_03230</name>
</gene>
<dbReference type="PANTHER" id="PTHR45947">
    <property type="entry name" value="SULFOQUINOVOSYL TRANSFERASE SQD2"/>
    <property type="match status" value="1"/>
</dbReference>
<dbReference type="EMBL" id="MHCH01000061">
    <property type="protein sequence ID" value="OGY15688.1"/>
    <property type="molecule type" value="Genomic_DNA"/>
</dbReference>
<dbReference type="STRING" id="1797589.A2784_03230"/>
<protein>
    <recommendedName>
        <fullName evidence="5">Glycosyl transferase family 1 domain-containing protein</fullName>
    </recommendedName>
</protein>